<evidence type="ECO:0000256" key="14">
    <source>
        <dbReference type="ARBA" id="ARBA00022963"/>
    </source>
</evidence>
<evidence type="ECO:0000256" key="3">
    <source>
        <dbReference type="ARBA" id="ARBA00010525"/>
    </source>
</evidence>
<evidence type="ECO:0000256" key="13">
    <source>
        <dbReference type="ARBA" id="ARBA00022837"/>
    </source>
</evidence>
<dbReference type="RefSeq" id="WP_016958856.1">
    <property type="nucleotide sequence ID" value="NZ_AJWN02000107.1"/>
</dbReference>
<comment type="cofactor">
    <cofactor evidence="20">
        <name>Ca(2+)</name>
        <dbReference type="ChEBI" id="CHEBI:29108"/>
    </cofactor>
    <text evidence="20">Binds 1 Ca(2+) ion per monomer. In the dimeric form the Ca(2+) is bound by different amino acids with binding of each Ca(2+) shared with ligands coming from each monomer. The Ca(2+) ion may have a role in catalysis.</text>
</comment>
<dbReference type="GO" id="GO:0016042">
    <property type="term" value="P:lipid catabolic process"/>
    <property type="evidence" value="ECO:0007669"/>
    <property type="project" value="UniProtKB-KW"/>
</dbReference>
<evidence type="ECO:0000256" key="20">
    <source>
        <dbReference type="RuleBase" id="RU366027"/>
    </source>
</evidence>
<dbReference type="GO" id="GO:0009279">
    <property type="term" value="C:cell outer membrane"/>
    <property type="evidence" value="ECO:0007669"/>
    <property type="project" value="UniProtKB-SubCell"/>
</dbReference>
<comment type="subcellular location">
    <subcellularLocation>
        <location evidence="20">Cell outer membrane</location>
        <topology evidence="20">Multi-pass membrane protein</topology>
    </subcellularLocation>
    <text evidence="20">One of the very few enzymes located there.</text>
</comment>
<dbReference type="InterPro" id="IPR036541">
    <property type="entry name" value="PLipase_A1_sf"/>
</dbReference>
<dbReference type="EC" id="3.1.1.4" evidence="6 20"/>
<keyword evidence="22" id="KW-1185">Reference proteome</keyword>
<keyword evidence="15 20" id="KW-0443">Lipid metabolism</keyword>
<dbReference type="Gene3D" id="2.40.230.10">
    <property type="entry name" value="Phospholipase A1"/>
    <property type="match status" value="1"/>
</dbReference>
<comment type="caution">
    <text evidence="21">The sequence shown here is derived from an EMBL/GenBank/DDBJ whole genome shotgun (WGS) entry which is preliminary data.</text>
</comment>
<dbReference type="SUPFAM" id="SSF56931">
    <property type="entry name" value="Outer membrane phospholipase A (OMPLA)"/>
    <property type="match status" value="1"/>
</dbReference>
<feature type="active site" description="Nucleophile" evidence="18">
    <location>
        <position position="133"/>
    </location>
</feature>
<evidence type="ECO:0000256" key="6">
    <source>
        <dbReference type="ARBA" id="ARBA00013278"/>
    </source>
</evidence>
<keyword evidence="11 20" id="KW-0732">Signal</keyword>
<dbReference type="PANTHER" id="PTHR40457:SF1">
    <property type="entry name" value="PHOSPHOLIPASE A1"/>
    <property type="match status" value="1"/>
</dbReference>
<evidence type="ECO:0000256" key="8">
    <source>
        <dbReference type="ARBA" id="ARBA00022452"/>
    </source>
</evidence>
<comment type="function">
    <text evidence="20">Hydrolysis of phosphatidylcholine with phospholipase A2 (EC 3.1.1.4) and phospholipase A1 (EC 3.1.1.32) activities.</text>
</comment>
<evidence type="ECO:0000313" key="21">
    <source>
        <dbReference type="EMBL" id="OEE57697.1"/>
    </source>
</evidence>
<evidence type="ECO:0000256" key="1">
    <source>
        <dbReference type="ARBA" id="ARBA00000111"/>
    </source>
</evidence>
<dbReference type="Proteomes" id="UP000095039">
    <property type="component" value="Unassembled WGS sequence"/>
</dbReference>
<keyword evidence="10 19" id="KW-0479">Metal-binding</keyword>
<evidence type="ECO:0000256" key="18">
    <source>
        <dbReference type="PIRSR" id="PIRSR603187-1"/>
    </source>
</evidence>
<evidence type="ECO:0000256" key="12">
    <source>
        <dbReference type="ARBA" id="ARBA00022801"/>
    </source>
</evidence>
<reference evidence="21 22" key="1">
    <citation type="journal article" date="2012" name="Science">
        <title>Ecological populations of bacteria act as socially cohesive units of antibiotic production and resistance.</title>
        <authorList>
            <person name="Cordero O.X."/>
            <person name="Wildschutte H."/>
            <person name="Kirkup B."/>
            <person name="Proehl S."/>
            <person name="Ngo L."/>
            <person name="Hussain F."/>
            <person name="Le Roux F."/>
            <person name="Mincer T."/>
            <person name="Polz M.F."/>
        </authorList>
    </citation>
    <scope>NUCLEOTIDE SEQUENCE [LARGE SCALE GENOMIC DNA]</scope>
    <source>
        <strain evidence="21 22">FF-454</strain>
    </source>
</reference>
<evidence type="ECO:0000256" key="16">
    <source>
        <dbReference type="ARBA" id="ARBA00023136"/>
    </source>
</evidence>
<dbReference type="GO" id="GO:0008970">
    <property type="term" value="F:phospholipase A1 activity"/>
    <property type="evidence" value="ECO:0007669"/>
    <property type="project" value="UniProtKB-EC"/>
</dbReference>
<evidence type="ECO:0000313" key="22">
    <source>
        <dbReference type="Proteomes" id="UP000095039"/>
    </source>
</evidence>
<comment type="subunit">
    <text evidence="4 20">Homodimer; dimerization is reversible, and the dimeric form is the active one.</text>
</comment>
<dbReference type="GO" id="GO:0046872">
    <property type="term" value="F:metal ion binding"/>
    <property type="evidence" value="ECO:0007669"/>
    <property type="project" value="UniProtKB-KW"/>
</dbReference>
<keyword evidence="9" id="KW-0812">Transmembrane</keyword>
<evidence type="ECO:0000256" key="5">
    <source>
        <dbReference type="ARBA" id="ARBA00013179"/>
    </source>
</evidence>
<dbReference type="Pfam" id="PF02253">
    <property type="entry name" value="PLA1"/>
    <property type="match status" value="1"/>
</dbReference>
<evidence type="ECO:0000256" key="17">
    <source>
        <dbReference type="ARBA" id="ARBA00023237"/>
    </source>
</evidence>
<protein>
    <recommendedName>
        <fullName evidence="7 20">Phospholipase A1</fullName>
        <ecNumber evidence="5 20">3.1.1.32</ecNumber>
        <ecNumber evidence="6 20">3.1.1.4</ecNumber>
    </recommendedName>
    <alternativeName>
        <fullName evidence="20">Phosphatidylcholine 1-acylhydrolase</fullName>
    </alternativeName>
</protein>
<accession>A0A1E5BWU1</accession>
<evidence type="ECO:0000256" key="11">
    <source>
        <dbReference type="ARBA" id="ARBA00022729"/>
    </source>
</evidence>
<dbReference type="AlphaFoldDB" id="A0A1E5BWU1"/>
<dbReference type="PRINTS" id="PR01486">
    <property type="entry name" value="PHPHLIPASEA1"/>
</dbReference>
<feature type="signal peptide" evidence="20">
    <location>
        <begin position="1"/>
        <end position="26"/>
    </location>
</feature>
<evidence type="ECO:0000256" key="4">
    <source>
        <dbReference type="ARBA" id="ARBA00011702"/>
    </source>
</evidence>
<evidence type="ECO:0000256" key="19">
    <source>
        <dbReference type="PIRSR" id="PIRSR603187-2"/>
    </source>
</evidence>
<name>A0A1E5BWU1_9GAMM</name>
<dbReference type="EMBL" id="AJWN02000107">
    <property type="protein sequence ID" value="OEE57697.1"/>
    <property type="molecule type" value="Genomic_DNA"/>
</dbReference>
<dbReference type="GO" id="GO:0004623">
    <property type="term" value="F:phospholipase A2 activity"/>
    <property type="evidence" value="ECO:0007669"/>
    <property type="project" value="UniProtKB-EC"/>
</dbReference>
<dbReference type="InterPro" id="IPR003187">
    <property type="entry name" value="PLipase_A1"/>
</dbReference>
<sequence>MNTLICPLVMSALIAPMILISPTAQASENVFSAHRDNYLLPYYKESNVNQARFAPLNPNDSEAKDTFVQFQFSVKYRILRFEDDGLYMAYTQRSNWEAYDSSAYFRDSNYNPELFYQMSIDPWQFSLGAEHESNGAGGDNEVSWNRAYVDIKRNFDWGYIRFKPWFRFGSVSYNPNITDYLGYGETELGWRPTENQEVKVLFGNLFAKDLERGYYRLSWNVPIYQGLRGYMKVETGYGLTISNYNFKESAYGMGVAFNF</sequence>
<keyword evidence="12 20" id="KW-0378">Hydrolase</keyword>
<comment type="catalytic activity">
    <reaction evidence="2 20">
        <text>a 1,2-diacyl-sn-glycero-3-phosphocholine + H2O = a 1-acyl-sn-glycero-3-phosphocholine + a fatty acid + H(+)</text>
        <dbReference type="Rhea" id="RHEA:15801"/>
        <dbReference type="ChEBI" id="CHEBI:15377"/>
        <dbReference type="ChEBI" id="CHEBI:15378"/>
        <dbReference type="ChEBI" id="CHEBI:28868"/>
        <dbReference type="ChEBI" id="CHEBI:57643"/>
        <dbReference type="ChEBI" id="CHEBI:58168"/>
        <dbReference type="EC" id="3.1.1.4"/>
    </reaction>
</comment>
<keyword evidence="17 20" id="KW-0998">Cell outer membrane</keyword>
<feature type="chain" id="PRO_5019616151" description="Phospholipase A1" evidence="20">
    <location>
        <begin position="27"/>
        <end position="259"/>
    </location>
</feature>
<proteinExistence type="inferred from homology"/>
<keyword evidence="8" id="KW-1134">Transmembrane beta strand</keyword>
<evidence type="ECO:0000256" key="9">
    <source>
        <dbReference type="ARBA" id="ARBA00022692"/>
    </source>
</evidence>
<dbReference type="PANTHER" id="PTHR40457">
    <property type="entry name" value="PHOSPHOLIPASE A1"/>
    <property type="match status" value="1"/>
</dbReference>
<gene>
    <name evidence="21" type="ORF">A1OK_17205</name>
</gene>
<comment type="similarity">
    <text evidence="3 20">Belongs to the phospholipase A1 family.</text>
</comment>
<evidence type="ECO:0000256" key="2">
    <source>
        <dbReference type="ARBA" id="ARBA00001604"/>
    </source>
</evidence>
<organism evidence="21 22">
    <name type="scientific">Enterovibrio norvegicus FF-454</name>
    <dbReference type="NCBI Taxonomy" id="1185651"/>
    <lineage>
        <taxon>Bacteria</taxon>
        <taxon>Pseudomonadati</taxon>
        <taxon>Pseudomonadota</taxon>
        <taxon>Gammaproteobacteria</taxon>
        <taxon>Vibrionales</taxon>
        <taxon>Vibrionaceae</taxon>
        <taxon>Enterovibrio</taxon>
    </lineage>
</organism>
<keyword evidence="13 19" id="KW-0106">Calcium</keyword>
<feature type="active site" description="Proton acceptor" evidence="18">
    <location>
        <position position="131"/>
    </location>
</feature>
<keyword evidence="14 20" id="KW-0442">Lipid degradation</keyword>
<evidence type="ECO:0000256" key="7">
    <source>
        <dbReference type="ARBA" id="ARBA00021726"/>
    </source>
</evidence>
<evidence type="ECO:0000256" key="15">
    <source>
        <dbReference type="ARBA" id="ARBA00023098"/>
    </source>
</evidence>
<evidence type="ECO:0000256" key="10">
    <source>
        <dbReference type="ARBA" id="ARBA00022723"/>
    </source>
</evidence>
<keyword evidence="16" id="KW-0472">Membrane</keyword>
<feature type="binding site" description="in dimeric form" evidence="19">
    <location>
        <position position="102"/>
    </location>
    <ligand>
        <name>Ca(2+)</name>
        <dbReference type="ChEBI" id="CHEBI:29108"/>
        <label>1</label>
    </ligand>
</feature>
<comment type="catalytic activity">
    <reaction evidence="1 20">
        <text>a 1,2-diacyl-sn-glycero-3-phosphocholine + H2O = a 2-acyl-sn-glycero-3-phosphocholine + a fatty acid + H(+)</text>
        <dbReference type="Rhea" id="RHEA:18689"/>
        <dbReference type="ChEBI" id="CHEBI:15377"/>
        <dbReference type="ChEBI" id="CHEBI:15378"/>
        <dbReference type="ChEBI" id="CHEBI:28868"/>
        <dbReference type="ChEBI" id="CHEBI:57643"/>
        <dbReference type="ChEBI" id="CHEBI:57875"/>
        <dbReference type="EC" id="3.1.1.32"/>
    </reaction>
</comment>
<dbReference type="EC" id="3.1.1.32" evidence="5 20"/>